<keyword evidence="1" id="KW-1133">Transmembrane helix</keyword>
<protein>
    <submittedName>
        <fullName evidence="2">Uncharacterized protein</fullName>
    </submittedName>
</protein>
<organism evidence="2 3">
    <name type="scientific">Aspergillus cavernicola</name>
    <dbReference type="NCBI Taxonomy" id="176166"/>
    <lineage>
        <taxon>Eukaryota</taxon>
        <taxon>Fungi</taxon>
        <taxon>Dikarya</taxon>
        <taxon>Ascomycota</taxon>
        <taxon>Pezizomycotina</taxon>
        <taxon>Eurotiomycetes</taxon>
        <taxon>Eurotiomycetidae</taxon>
        <taxon>Eurotiales</taxon>
        <taxon>Aspergillaceae</taxon>
        <taxon>Aspergillus</taxon>
        <taxon>Aspergillus subgen. Nidulantes</taxon>
    </lineage>
</organism>
<keyword evidence="1" id="KW-0472">Membrane</keyword>
<sequence>MQLLFSLHLRIMVFSIKIKMCGGSCLYLVLPSSFYIYYSCCYFSFCISTSRRSKRLSSSKDPT</sequence>
<reference evidence="2 3" key="1">
    <citation type="submission" date="2024-07" db="EMBL/GenBank/DDBJ databases">
        <title>Section-level genome sequencing and comparative genomics of Aspergillus sections Usti and Cavernicolus.</title>
        <authorList>
            <consortium name="Lawrence Berkeley National Laboratory"/>
            <person name="Nybo J.L."/>
            <person name="Vesth T.C."/>
            <person name="Theobald S."/>
            <person name="Frisvad J.C."/>
            <person name="Larsen T.O."/>
            <person name="Kjaerboelling I."/>
            <person name="Rothschild-Mancinelli K."/>
            <person name="Lyhne E.K."/>
            <person name="Kogle M.E."/>
            <person name="Barry K."/>
            <person name="Clum A."/>
            <person name="Na H."/>
            <person name="Ledsgaard L."/>
            <person name="Lin J."/>
            <person name="Lipzen A."/>
            <person name="Kuo A."/>
            <person name="Riley R."/>
            <person name="Mondo S."/>
            <person name="LaButti K."/>
            <person name="Haridas S."/>
            <person name="Pangalinan J."/>
            <person name="Salamov A.A."/>
            <person name="Simmons B.A."/>
            <person name="Magnuson J.K."/>
            <person name="Chen J."/>
            <person name="Drula E."/>
            <person name="Henrissat B."/>
            <person name="Wiebenga A."/>
            <person name="Lubbers R.J."/>
            <person name="Gomes A.C."/>
            <person name="Makela M.R."/>
            <person name="Stajich J."/>
            <person name="Grigoriev I.V."/>
            <person name="Mortensen U.H."/>
            <person name="De vries R.P."/>
            <person name="Baker S.E."/>
            <person name="Andersen M.R."/>
        </authorList>
    </citation>
    <scope>NUCLEOTIDE SEQUENCE [LARGE SCALE GENOMIC DNA]</scope>
    <source>
        <strain evidence="2 3">CBS 600.67</strain>
    </source>
</reference>
<proteinExistence type="predicted"/>
<gene>
    <name evidence="2" type="ORF">BDW59DRAFT_150547</name>
</gene>
<dbReference type="EMBL" id="JBFXLS010000068">
    <property type="protein sequence ID" value="KAL2820806.1"/>
    <property type="molecule type" value="Genomic_DNA"/>
</dbReference>
<keyword evidence="1" id="KW-0812">Transmembrane</keyword>
<evidence type="ECO:0000313" key="2">
    <source>
        <dbReference type="EMBL" id="KAL2820806.1"/>
    </source>
</evidence>
<feature type="transmembrane region" description="Helical" evidence="1">
    <location>
        <begin position="35"/>
        <end position="50"/>
    </location>
</feature>
<dbReference type="Proteomes" id="UP001610335">
    <property type="component" value="Unassembled WGS sequence"/>
</dbReference>
<name>A0ABR4HZ86_9EURO</name>
<comment type="caution">
    <text evidence="2">The sequence shown here is derived from an EMBL/GenBank/DDBJ whole genome shotgun (WGS) entry which is preliminary data.</text>
</comment>
<accession>A0ABR4HZ86</accession>
<evidence type="ECO:0000313" key="3">
    <source>
        <dbReference type="Proteomes" id="UP001610335"/>
    </source>
</evidence>
<keyword evidence="3" id="KW-1185">Reference proteome</keyword>
<evidence type="ECO:0000256" key="1">
    <source>
        <dbReference type="SAM" id="Phobius"/>
    </source>
</evidence>